<organism evidence="1">
    <name type="scientific">Enterococcus phage PMBT56</name>
    <dbReference type="NCBI Taxonomy" id="3229530"/>
    <lineage>
        <taxon>Viruses</taxon>
        <taxon>Duplodnaviria</taxon>
        <taxon>Heunggongvirae</taxon>
        <taxon>Uroviricota</taxon>
        <taxon>Caudoviricetes</taxon>
        <taxon>Saphexavirus</taxon>
    </lineage>
</organism>
<proteinExistence type="predicted"/>
<dbReference type="EMBL" id="PP944851">
    <property type="protein sequence ID" value="XDJ02136.1"/>
    <property type="molecule type" value="Genomic_DNA"/>
</dbReference>
<name>A0AB39C6A0_9CAUD</name>
<protein>
    <submittedName>
        <fullName evidence="1">Uncharacterized protein</fullName>
    </submittedName>
</protein>
<evidence type="ECO:0000313" key="1">
    <source>
        <dbReference type="EMBL" id="XDJ02136.1"/>
    </source>
</evidence>
<accession>A0AB39C6A0</accession>
<sequence>MQSLTVKRTFQPDIDLIVSKEHSEIYLTTICASMTLTPRAARDLADALQIMADEAEKKYVLVLPSGRGSGTPCGYTYLTTLTASIAVTQSPYEVIEKGSMTLDEIKKTSPHYAPLAIPVEEFKQNEIGEF</sequence>
<reference evidence="1" key="1">
    <citation type="submission" date="2024-06" db="EMBL/GenBank/DDBJ databases">
        <title>This phage originates from the Bacteriophage catalogue of the Bacteriophage Competence Centre, Department of Microbiology und Biotechnology, Max Rubner-Institut, Kiel, Germany.</title>
        <authorList>
            <person name="Sprotte S."/>
            <person name="Brinks E."/>
            <person name="Hille F."/>
        </authorList>
    </citation>
    <scope>NUCLEOTIDE SEQUENCE</scope>
</reference>